<dbReference type="Pfam" id="PF01522">
    <property type="entry name" value="Polysacc_deac_1"/>
    <property type="match status" value="1"/>
</dbReference>
<evidence type="ECO:0000256" key="1">
    <source>
        <dbReference type="ARBA" id="ARBA00022723"/>
    </source>
</evidence>
<dbReference type="GO" id="GO:0016020">
    <property type="term" value="C:membrane"/>
    <property type="evidence" value="ECO:0007669"/>
    <property type="project" value="TreeGrafter"/>
</dbReference>
<feature type="domain" description="NodB homology" evidence="3">
    <location>
        <begin position="1"/>
        <end position="181"/>
    </location>
</feature>
<sequence>MALTIDDGANPEVLGAYLRFARDTGARLTFFVTAYYESWRIHRDALRPLVDSGQVQVGNHSWDHPDLTKLSADAVASQLRRAKDWLWDNFGTDGTPYFRPPYGRHNATVDRVAADLGYTVPTLWSGVIGDGVIVTEQVVAQMARKSFNQGAIVLGHANQLSVTRVFGEYGQILRERDLRLVTLNDVLIPPG</sequence>
<dbReference type="GO" id="GO:0016810">
    <property type="term" value="F:hydrolase activity, acting on carbon-nitrogen (but not peptide) bonds"/>
    <property type="evidence" value="ECO:0007669"/>
    <property type="project" value="InterPro"/>
</dbReference>
<dbReference type="GO" id="GO:0005975">
    <property type="term" value="P:carbohydrate metabolic process"/>
    <property type="evidence" value="ECO:0007669"/>
    <property type="project" value="InterPro"/>
</dbReference>
<dbReference type="InterPro" id="IPR011330">
    <property type="entry name" value="Glyco_hydro/deAcase_b/a-brl"/>
</dbReference>
<dbReference type="PANTHER" id="PTHR10587">
    <property type="entry name" value="GLYCOSYL TRANSFERASE-RELATED"/>
    <property type="match status" value="1"/>
</dbReference>
<reference evidence="4 5" key="1">
    <citation type="submission" date="2018-09" db="EMBL/GenBank/DDBJ databases">
        <title>YIM PH21274 draft genome.</title>
        <authorList>
            <person name="Miao C."/>
        </authorList>
    </citation>
    <scope>NUCLEOTIDE SEQUENCE [LARGE SCALE GENOMIC DNA]</scope>
    <source>
        <strain evidence="4 5">YIM PH 21724</strain>
    </source>
</reference>
<proteinExistence type="predicted"/>
<evidence type="ECO:0000313" key="5">
    <source>
        <dbReference type="Proteomes" id="UP000266677"/>
    </source>
</evidence>
<evidence type="ECO:0000259" key="3">
    <source>
        <dbReference type="PROSITE" id="PS51677"/>
    </source>
</evidence>
<name>A0A3A4L4K8_9NOCA</name>
<dbReference type="PANTHER" id="PTHR10587:SF133">
    <property type="entry name" value="CHITIN DEACETYLASE 1-RELATED"/>
    <property type="match status" value="1"/>
</dbReference>
<accession>A0A3A4L4K8</accession>
<organism evidence="4 5">
    <name type="scientific">Nocardia panacis</name>
    <dbReference type="NCBI Taxonomy" id="2340916"/>
    <lineage>
        <taxon>Bacteria</taxon>
        <taxon>Bacillati</taxon>
        <taxon>Actinomycetota</taxon>
        <taxon>Actinomycetes</taxon>
        <taxon>Mycobacteriales</taxon>
        <taxon>Nocardiaceae</taxon>
        <taxon>Nocardia</taxon>
    </lineage>
</organism>
<gene>
    <name evidence="4" type="ORF">D5S18_11565</name>
</gene>
<keyword evidence="1" id="KW-0479">Metal-binding</keyword>
<dbReference type="AlphaFoldDB" id="A0A3A4L4K8"/>
<dbReference type="Gene3D" id="3.20.20.370">
    <property type="entry name" value="Glycoside hydrolase/deacetylase"/>
    <property type="match status" value="1"/>
</dbReference>
<dbReference type="GO" id="GO:0046872">
    <property type="term" value="F:metal ion binding"/>
    <property type="evidence" value="ECO:0007669"/>
    <property type="project" value="UniProtKB-KW"/>
</dbReference>
<dbReference type="InterPro" id="IPR050248">
    <property type="entry name" value="Polysacc_deacetylase_ArnD"/>
</dbReference>
<evidence type="ECO:0000256" key="2">
    <source>
        <dbReference type="ARBA" id="ARBA00022801"/>
    </source>
</evidence>
<dbReference type="InterPro" id="IPR002509">
    <property type="entry name" value="NODB_dom"/>
</dbReference>
<dbReference type="OrthoDB" id="9763050at2"/>
<keyword evidence="5" id="KW-1185">Reference proteome</keyword>
<comment type="caution">
    <text evidence="4">The sequence shown here is derived from an EMBL/GenBank/DDBJ whole genome shotgun (WGS) entry which is preliminary data.</text>
</comment>
<dbReference type="SUPFAM" id="SSF88713">
    <property type="entry name" value="Glycoside hydrolase/deacetylase"/>
    <property type="match status" value="1"/>
</dbReference>
<dbReference type="PROSITE" id="PS51677">
    <property type="entry name" value="NODB"/>
    <property type="match status" value="1"/>
</dbReference>
<protein>
    <submittedName>
        <fullName evidence="4">Polysaccharide deacetylase family protein</fullName>
    </submittedName>
</protein>
<dbReference type="Proteomes" id="UP000266677">
    <property type="component" value="Unassembled WGS sequence"/>
</dbReference>
<dbReference type="EMBL" id="QZFU01000016">
    <property type="protein sequence ID" value="RJO77263.1"/>
    <property type="molecule type" value="Genomic_DNA"/>
</dbReference>
<keyword evidence="2" id="KW-0378">Hydrolase</keyword>
<dbReference type="CDD" id="cd10917">
    <property type="entry name" value="CE4_NodB_like_6s_7s"/>
    <property type="match status" value="1"/>
</dbReference>
<evidence type="ECO:0000313" key="4">
    <source>
        <dbReference type="EMBL" id="RJO77263.1"/>
    </source>
</evidence>